<evidence type="ECO:0000313" key="8">
    <source>
        <dbReference type="Proteomes" id="UP000276133"/>
    </source>
</evidence>
<dbReference type="AlphaFoldDB" id="A0A3M7QK71"/>
<proteinExistence type="predicted"/>
<sequence length="369" mass="42850">MSVPLLTAQDPCILENNFNNTVEDAEPLTKNKRSTGMTFDFLHDCESLDEFKRLIKDIRFDNIAWHFHLTNRLADCDKQLQTSAKRLQKSHFFYRKSVILTLSSTTMSNYYIQISLNNILAITLTIVRFIGQIEFYPFEESTEFGCKFLAFLTRFSYASCSWLNFLVTMDRLMFILFANTYKKVQNKWFIIKISLIIYLFLVVINTPNFFFGYTMITRNYTTRSVVFYFCTGSLELNFVREFSSQILGILVPFGLMLALNIFLIMKVIESKKKINSNRETNFLFTVILSNVIFLIALVPFSVNLLIRLIAIANPVVERQIEGYLTFITLFETIGRIIIREFIQMVADALNFFGIKNQRIAVSSTSSSKI</sequence>
<feature type="transmembrane region" description="Helical" evidence="5">
    <location>
        <begin position="151"/>
        <end position="177"/>
    </location>
</feature>
<dbReference type="OrthoDB" id="9990906at2759"/>
<dbReference type="PROSITE" id="PS50262">
    <property type="entry name" value="G_PROTEIN_RECEP_F1_2"/>
    <property type="match status" value="1"/>
</dbReference>
<keyword evidence="3 5" id="KW-1133">Transmembrane helix</keyword>
<evidence type="ECO:0000313" key="7">
    <source>
        <dbReference type="EMBL" id="RNA11358.1"/>
    </source>
</evidence>
<name>A0A3M7QK71_BRAPC</name>
<dbReference type="Pfam" id="PF00001">
    <property type="entry name" value="7tm_1"/>
    <property type="match status" value="1"/>
</dbReference>
<reference evidence="7 8" key="1">
    <citation type="journal article" date="2018" name="Sci. Rep.">
        <title>Genomic signatures of local adaptation to the degree of environmental predictability in rotifers.</title>
        <authorList>
            <person name="Franch-Gras L."/>
            <person name="Hahn C."/>
            <person name="Garcia-Roger E.M."/>
            <person name="Carmona M.J."/>
            <person name="Serra M."/>
            <person name="Gomez A."/>
        </authorList>
    </citation>
    <scope>NUCLEOTIDE SEQUENCE [LARGE SCALE GENOMIC DNA]</scope>
    <source>
        <strain evidence="7">HYR1</strain>
    </source>
</reference>
<dbReference type="SUPFAM" id="SSF81321">
    <property type="entry name" value="Family A G protein-coupled receptor-like"/>
    <property type="match status" value="1"/>
</dbReference>
<dbReference type="InterPro" id="IPR017452">
    <property type="entry name" value="GPCR_Rhodpsn_7TM"/>
</dbReference>
<feature type="transmembrane region" description="Helical" evidence="5">
    <location>
        <begin position="246"/>
        <end position="268"/>
    </location>
</feature>
<evidence type="ECO:0000256" key="5">
    <source>
        <dbReference type="SAM" id="Phobius"/>
    </source>
</evidence>
<dbReference type="Proteomes" id="UP000276133">
    <property type="component" value="Unassembled WGS sequence"/>
</dbReference>
<feature type="domain" description="G-protein coupled receptors family 1 profile" evidence="6">
    <location>
        <begin position="84"/>
        <end position="343"/>
    </location>
</feature>
<comment type="caution">
    <text evidence="7">The sequence shown here is derived from an EMBL/GenBank/DDBJ whole genome shotgun (WGS) entry which is preliminary data.</text>
</comment>
<dbReference type="EMBL" id="REGN01005978">
    <property type="protein sequence ID" value="RNA11358.1"/>
    <property type="molecule type" value="Genomic_DNA"/>
</dbReference>
<dbReference type="GO" id="GO:0016020">
    <property type="term" value="C:membrane"/>
    <property type="evidence" value="ECO:0007669"/>
    <property type="project" value="UniProtKB-SubCell"/>
</dbReference>
<keyword evidence="2 5" id="KW-0812">Transmembrane</keyword>
<comment type="subcellular location">
    <subcellularLocation>
        <location evidence="1">Membrane</location>
    </subcellularLocation>
</comment>
<feature type="transmembrane region" description="Helical" evidence="5">
    <location>
        <begin position="110"/>
        <end position="131"/>
    </location>
</feature>
<evidence type="ECO:0000256" key="4">
    <source>
        <dbReference type="ARBA" id="ARBA00023136"/>
    </source>
</evidence>
<dbReference type="InterPro" id="IPR000276">
    <property type="entry name" value="GPCR_Rhodpsn"/>
</dbReference>
<organism evidence="7 8">
    <name type="scientific">Brachionus plicatilis</name>
    <name type="common">Marine rotifer</name>
    <name type="synonym">Brachionus muelleri</name>
    <dbReference type="NCBI Taxonomy" id="10195"/>
    <lineage>
        <taxon>Eukaryota</taxon>
        <taxon>Metazoa</taxon>
        <taxon>Spiralia</taxon>
        <taxon>Gnathifera</taxon>
        <taxon>Rotifera</taxon>
        <taxon>Eurotatoria</taxon>
        <taxon>Monogononta</taxon>
        <taxon>Pseudotrocha</taxon>
        <taxon>Ploima</taxon>
        <taxon>Brachionidae</taxon>
        <taxon>Brachionus</taxon>
    </lineage>
</organism>
<accession>A0A3M7QK71</accession>
<dbReference type="GO" id="GO:0004930">
    <property type="term" value="F:G protein-coupled receptor activity"/>
    <property type="evidence" value="ECO:0007669"/>
    <property type="project" value="InterPro"/>
</dbReference>
<keyword evidence="8" id="KW-1185">Reference proteome</keyword>
<evidence type="ECO:0000256" key="2">
    <source>
        <dbReference type="ARBA" id="ARBA00022692"/>
    </source>
</evidence>
<feature type="transmembrane region" description="Helical" evidence="5">
    <location>
        <begin position="280"/>
        <end position="300"/>
    </location>
</feature>
<evidence type="ECO:0000256" key="1">
    <source>
        <dbReference type="ARBA" id="ARBA00004370"/>
    </source>
</evidence>
<evidence type="ECO:0000256" key="3">
    <source>
        <dbReference type="ARBA" id="ARBA00022989"/>
    </source>
</evidence>
<evidence type="ECO:0000259" key="6">
    <source>
        <dbReference type="PROSITE" id="PS50262"/>
    </source>
</evidence>
<gene>
    <name evidence="7" type="ORF">BpHYR1_051486</name>
</gene>
<feature type="transmembrane region" description="Helical" evidence="5">
    <location>
        <begin position="189"/>
        <end position="211"/>
    </location>
</feature>
<keyword evidence="4 5" id="KW-0472">Membrane</keyword>
<dbReference type="Gene3D" id="1.20.1070.10">
    <property type="entry name" value="Rhodopsin 7-helix transmembrane proteins"/>
    <property type="match status" value="1"/>
</dbReference>
<protein>
    <recommendedName>
        <fullName evidence="6">G-protein coupled receptors family 1 profile domain-containing protein</fullName>
    </recommendedName>
</protein>